<keyword evidence="2 4" id="KW-0863">Zinc-finger</keyword>
<keyword evidence="3" id="KW-0862">Zinc</keyword>
<dbReference type="PROSITE" id="PS50865">
    <property type="entry name" value="ZF_MYND_2"/>
    <property type="match status" value="1"/>
</dbReference>
<evidence type="ECO:0000313" key="6">
    <source>
        <dbReference type="EMBL" id="KIP06825.1"/>
    </source>
</evidence>
<proteinExistence type="predicted"/>
<sequence length="104" mass="11701">PLCACGKGYVTDAFREQTEWAPWAPHATRIALSPLFAVSYLEPTLQDIEPDQFTICSGCFKWIPRVQRKQCGACKVATYCSAACQRSDWRVHKAGCSGRRVEQF</sequence>
<evidence type="ECO:0000313" key="7">
    <source>
        <dbReference type="Proteomes" id="UP000053257"/>
    </source>
</evidence>
<dbReference type="STRING" id="745531.A0A0C3SA91"/>
<dbReference type="AlphaFoldDB" id="A0A0C3SA91"/>
<dbReference type="SUPFAM" id="SSF144232">
    <property type="entry name" value="HIT/MYND zinc finger-like"/>
    <property type="match status" value="1"/>
</dbReference>
<evidence type="ECO:0000256" key="2">
    <source>
        <dbReference type="ARBA" id="ARBA00022771"/>
    </source>
</evidence>
<evidence type="ECO:0000256" key="4">
    <source>
        <dbReference type="PROSITE-ProRule" id="PRU00134"/>
    </source>
</evidence>
<dbReference type="GO" id="GO:0008270">
    <property type="term" value="F:zinc ion binding"/>
    <property type="evidence" value="ECO:0007669"/>
    <property type="project" value="UniProtKB-KW"/>
</dbReference>
<dbReference type="Proteomes" id="UP000053257">
    <property type="component" value="Unassembled WGS sequence"/>
</dbReference>
<dbReference type="EMBL" id="KN840510">
    <property type="protein sequence ID" value="KIP06825.1"/>
    <property type="molecule type" value="Genomic_DNA"/>
</dbReference>
<organism evidence="6 7">
    <name type="scientific">Phlebiopsis gigantea (strain 11061_1 CR5-6)</name>
    <name type="common">White-rot fungus</name>
    <name type="synonym">Peniophora gigantea</name>
    <dbReference type="NCBI Taxonomy" id="745531"/>
    <lineage>
        <taxon>Eukaryota</taxon>
        <taxon>Fungi</taxon>
        <taxon>Dikarya</taxon>
        <taxon>Basidiomycota</taxon>
        <taxon>Agaricomycotina</taxon>
        <taxon>Agaricomycetes</taxon>
        <taxon>Polyporales</taxon>
        <taxon>Phanerochaetaceae</taxon>
        <taxon>Phlebiopsis</taxon>
    </lineage>
</organism>
<feature type="domain" description="MYND-type" evidence="5">
    <location>
        <begin position="56"/>
        <end position="96"/>
    </location>
</feature>
<dbReference type="InterPro" id="IPR002893">
    <property type="entry name" value="Znf_MYND"/>
</dbReference>
<protein>
    <recommendedName>
        <fullName evidence="5">MYND-type domain-containing protein</fullName>
    </recommendedName>
</protein>
<dbReference type="HOGENOM" id="CLU_179717_0_0_1"/>
<reference evidence="6 7" key="1">
    <citation type="journal article" date="2014" name="PLoS Genet.">
        <title>Analysis of the Phlebiopsis gigantea genome, transcriptome and secretome provides insight into its pioneer colonization strategies of wood.</title>
        <authorList>
            <person name="Hori C."/>
            <person name="Ishida T."/>
            <person name="Igarashi K."/>
            <person name="Samejima M."/>
            <person name="Suzuki H."/>
            <person name="Master E."/>
            <person name="Ferreira P."/>
            <person name="Ruiz-Duenas F.J."/>
            <person name="Held B."/>
            <person name="Canessa P."/>
            <person name="Larrondo L.F."/>
            <person name="Schmoll M."/>
            <person name="Druzhinina I.S."/>
            <person name="Kubicek C.P."/>
            <person name="Gaskell J.A."/>
            <person name="Kersten P."/>
            <person name="St John F."/>
            <person name="Glasner J."/>
            <person name="Sabat G."/>
            <person name="Splinter BonDurant S."/>
            <person name="Syed K."/>
            <person name="Yadav J."/>
            <person name="Mgbeahuruike A.C."/>
            <person name="Kovalchuk A."/>
            <person name="Asiegbu F.O."/>
            <person name="Lackner G."/>
            <person name="Hoffmeister D."/>
            <person name="Rencoret J."/>
            <person name="Gutierrez A."/>
            <person name="Sun H."/>
            <person name="Lindquist E."/>
            <person name="Barry K."/>
            <person name="Riley R."/>
            <person name="Grigoriev I.V."/>
            <person name="Henrissat B."/>
            <person name="Kues U."/>
            <person name="Berka R.M."/>
            <person name="Martinez A.T."/>
            <person name="Covert S.F."/>
            <person name="Blanchette R.A."/>
            <person name="Cullen D."/>
        </authorList>
    </citation>
    <scope>NUCLEOTIDE SEQUENCE [LARGE SCALE GENOMIC DNA]</scope>
    <source>
        <strain evidence="6 7">11061_1 CR5-6</strain>
    </source>
</reference>
<feature type="non-terminal residue" evidence="6">
    <location>
        <position position="1"/>
    </location>
</feature>
<dbReference type="Gene3D" id="6.10.140.2220">
    <property type="match status" value="1"/>
</dbReference>
<evidence type="ECO:0000256" key="3">
    <source>
        <dbReference type="ARBA" id="ARBA00022833"/>
    </source>
</evidence>
<evidence type="ECO:0000259" key="5">
    <source>
        <dbReference type="PROSITE" id="PS50865"/>
    </source>
</evidence>
<dbReference type="Pfam" id="PF01753">
    <property type="entry name" value="zf-MYND"/>
    <property type="match status" value="1"/>
</dbReference>
<name>A0A0C3SA91_PHLG1</name>
<keyword evidence="1" id="KW-0479">Metal-binding</keyword>
<accession>A0A0C3SA91</accession>
<evidence type="ECO:0000256" key="1">
    <source>
        <dbReference type="ARBA" id="ARBA00022723"/>
    </source>
</evidence>
<dbReference type="OrthoDB" id="432970at2759"/>
<gene>
    <name evidence="6" type="ORF">PHLGIDRAFT_72162</name>
</gene>
<dbReference type="PROSITE" id="PS01360">
    <property type="entry name" value="ZF_MYND_1"/>
    <property type="match status" value="1"/>
</dbReference>
<keyword evidence="7" id="KW-1185">Reference proteome</keyword>